<keyword evidence="1" id="KW-1133">Transmembrane helix</keyword>
<dbReference type="Proteomes" id="UP000184465">
    <property type="component" value="Unassembled WGS sequence"/>
</dbReference>
<evidence type="ECO:0000313" key="3">
    <source>
        <dbReference type="Proteomes" id="UP000184465"/>
    </source>
</evidence>
<sequence length="191" mass="20074">MNRFLSKFSMFELIIIAMMAALGIATKPVVVPLAHIITGPLYIPGGAIAGGFYMMWIVLGAGLVGKRGTATLIAFVQAIMIIVTGVYGTHGVLSVATYTLPGFMVDILLLVMRSKGNSLSDCFLAGITANMSGTFLSNLVFFRLPLIPLILSLSSAALSGGLGGVIAFNIIKRFRKLNLMGIEGQGDGACE</sequence>
<organism evidence="2 3">
    <name type="scientific">Paramaledivibacter caminithermalis (strain DSM 15212 / CIP 107654 / DViRD3)</name>
    <name type="common">Clostridium caminithermale</name>
    <dbReference type="NCBI Taxonomy" id="1121301"/>
    <lineage>
        <taxon>Bacteria</taxon>
        <taxon>Bacillati</taxon>
        <taxon>Bacillota</taxon>
        <taxon>Clostridia</taxon>
        <taxon>Peptostreptococcales</taxon>
        <taxon>Caminicellaceae</taxon>
        <taxon>Paramaledivibacter</taxon>
    </lineage>
</organism>
<feature type="transmembrane region" description="Helical" evidence="1">
    <location>
        <begin position="70"/>
        <end position="87"/>
    </location>
</feature>
<feature type="transmembrane region" description="Helical" evidence="1">
    <location>
        <begin position="41"/>
        <end position="63"/>
    </location>
</feature>
<dbReference type="InterPro" id="IPR017195">
    <property type="entry name" value="ABC_thiamin-permease_prd"/>
</dbReference>
<dbReference type="EMBL" id="FRAG01000038">
    <property type="protein sequence ID" value="SHK23155.1"/>
    <property type="molecule type" value="Genomic_DNA"/>
</dbReference>
<name>A0A1M6QSM6_PARC5</name>
<evidence type="ECO:0000313" key="2">
    <source>
        <dbReference type="EMBL" id="SHK23155.1"/>
    </source>
</evidence>
<reference evidence="3" key="1">
    <citation type="submission" date="2016-11" db="EMBL/GenBank/DDBJ databases">
        <authorList>
            <person name="Varghese N."/>
            <person name="Submissions S."/>
        </authorList>
    </citation>
    <scope>NUCLEOTIDE SEQUENCE [LARGE SCALE GENOMIC DNA]</scope>
    <source>
        <strain evidence="3">DSM 15212 / CIP 107654 / DViRD3</strain>
    </source>
</reference>
<dbReference type="AlphaFoldDB" id="A0A1M6QSM6"/>
<keyword evidence="3" id="KW-1185">Reference proteome</keyword>
<feature type="transmembrane region" description="Helical" evidence="1">
    <location>
        <begin position="12"/>
        <end position="35"/>
    </location>
</feature>
<protein>
    <submittedName>
        <fullName evidence="2">ABC-type cobalt transport system, permease component</fullName>
    </submittedName>
</protein>
<keyword evidence="1" id="KW-0472">Membrane</keyword>
<feature type="transmembrane region" description="Helical" evidence="1">
    <location>
        <begin position="123"/>
        <end position="141"/>
    </location>
</feature>
<feature type="transmembrane region" description="Helical" evidence="1">
    <location>
        <begin position="93"/>
        <end position="111"/>
    </location>
</feature>
<dbReference type="STRING" id="1121301.SAMN02745912_02706"/>
<evidence type="ECO:0000256" key="1">
    <source>
        <dbReference type="SAM" id="Phobius"/>
    </source>
</evidence>
<gene>
    <name evidence="2" type="ORF">SAMN02745912_02706</name>
</gene>
<dbReference type="Pfam" id="PF09819">
    <property type="entry name" value="ABC_cobalt"/>
    <property type="match status" value="1"/>
</dbReference>
<proteinExistence type="predicted"/>
<dbReference type="RefSeq" id="WP_073151054.1">
    <property type="nucleotide sequence ID" value="NZ_FRAG01000038.1"/>
</dbReference>
<keyword evidence="1" id="KW-0812">Transmembrane</keyword>
<accession>A0A1M6QSM6</accession>
<feature type="transmembrane region" description="Helical" evidence="1">
    <location>
        <begin position="147"/>
        <end position="171"/>
    </location>
</feature>
<dbReference type="OrthoDB" id="1707612at2"/>